<keyword evidence="2" id="KW-1185">Reference proteome</keyword>
<name>A0A314YWX6_PRUYE</name>
<protein>
    <submittedName>
        <fullName evidence="1">Uncharacterized protein</fullName>
    </submittedName>
</protein>
<organism evidence="1 2">
    <name type="scientific">Prunus yedoensis var. nudiflora</name>
    <dbReference type="NCBI Taxonomy" id="2094558"/>
    <lineage>
        <taxon>Eukaryota</taxon>
        <taxon>Viridiplantae</taxon>
        <taxon>Streptophyta</taxon>
        <taxon>Embryophyta</taxon>
        <taxon>Tracheophyta</taxon>
        <taxon>Spermatophyta</taxon>
        <taxon>Magnoliopsida</taxon>
        <taxon>eudicotyledons</taxon>
        <taxon>Gunneridae</taxon>
        <taxon>Pentapetalae</taxon>
        <taxon>rosids</taxon>
        <taxon>fabids</taxon>
        <taxon>Rosales</taxon>
        <taxon>Rosaceae</taxon>
        <taxon>Amygdaloideae</taxon>
        <taxon>Amygdaleae</taxon>
        <taxon>Prunus</taxon>
    </lineage>
</organism>
<proteinExistence type="predicted"/>
<dbReference type="Proteomes" id="UP000250321">
    <property type="component" value="Unassembled WGS sequence"/>
</dbReference>
<gene>
    <name evidence="1" type="ORF">Pyn_16090</name>
</gene>
<reference evidence="1 2" key="1">
    <citation type="submission" date="2018-02" db="EMBL/GenBank/DDBJ databases">
        <title>Draft genome of wild Prunus yedoensis var. nudiflora.</title>
        <authorList>
            <person name="Baek S."/>
            <person name="Kim J.-H."/>
            <person name="Choi K."/>
            <person name="Kim G.-B."/>
            <person name="Cho A."/>
            <person name="Jang H."/>
            <person name="Shin C.-H."/>
            <person name="Yu H.-J."/>
            <person name="Mun J.-H."/>
        </authorList>
    </citation>
    <scope>NUCLEOTIDE SEQUENCE [LARGE SCALE GENOMIC DNA]</scope>
    <source>
        <strain evidence="2">cv. Jeju island</strain>
        <tissue evidence="1">Leaf</tissue>
    </source>
</reference>
<sequence length="70" mass="7692">MSIEDPVVRAGSPVPQLDSSFLSTWLLRIPLCGKAKRSLVGLFPFPDTWILGYLDMSEPRALLAGCFVDP</sequence>
<evidence type="ECO:0000313" key="2">
    <source>
        <dbReference type="Proteomes" id="UP000250321"/>
    </source>
</evidence>
<evidence type="ECO:0000313" key="1">
    <source>
        <dbReference type="EMBL" id="PQQ11063.1"/>
    </source>
</evidence>
<dbReference type="EMBL" id="PJQY01000426">
    <property type="protein sequence ID" value="PQQ11063.1"/>
    <property type="molecule type" value="Genomic_DNA"/>
</dbReference>
<dbReference type="AlphaFoldDB" id="A0A314YWX6"/>
<accession>A0A314YWX6</accession>
<comment type="caution">
    <text evidence="1">The sequence shown here is derived from an EMBL/GenBank/DDBJ whole genome shotgun (WGS) entry which is preliminary data.</text>
</comment>